<evidence type="ECO:0008006" key="4">
    <source>
        <dbReference type="Google" id="ProtNLM"/>
    </source>
</evidence>
<reference evidence="2 3" key="1">
    <citation type="journal article" date="2018" name="IMA Fungus">
        <title>IMA Genome-F 9: Draft genome sequence of Annulohypoxylon stygium, Aspergillus mulundensis, Berkeleyomyces basicola (syn. Thielaviopsis basicola), Ceratocystis smalleyi, two Cercospora beticola strains, Coleophoma cylindrospora, Fusarium fracticaudum, Phialophora cf. hyalina, and Morchella septimelata.</title>
        <authorList>
            <person name="Wingfield B.D."/>
            <person name="Bills G.F."/>
            <person name="Dong Y."/>
            <person name="Huang W."/>
            <person name="Nel W.J."/>
            <person name="Swalarsk-Parry B.S."/>
            <person name="Vaghefi N."/>
            <person name="Wilken P.M."/>
            <person name="An Z."/>
            <person name="de Beer Z.W."/>
            <person name="De Vos L."/>
            <person name="Chen L."/>
            <person name="Duong T.A."/>
            <person name="Gao Y."/>
            <person name="Hammerbacher A."/>
            <person name="Kikkert J.R."/>
            <person name="Li Y."/>
            <person name="Li H."/>
            <person name="Li K."/>
            <person name="Li Q."/>
            <person name="Liu X."/>
            <person name="Ma X."/>
            <person name="Naidoo K."/>
            <person name="Pethybridge S.J."/>
            <person name="Sun J."/>
            <person name="Steenkamp E.T."/>
            <person name="van der Nest M.A."/>
            <person name="van Wyk S."/>
            <person name="Wingfield M.J."/>
            <person name="Xiong C."/>
            <person name="Yue Q."/>
            <person name="Zhang X."/>
        </authorList>
    </citation>
    <scope>NUCLEOTIDE SEQUENCE [LARGE SCALE GENOMIC DNA]</scope>
    <source>
        <strain evidence="2 3">BP6252</strain>
    </source>
</reference>
<dbReference type="InterPro" id="IPR021833">
    <property type="entry name" value="DUF3425"/>
</dbReference>
<dbReference type="InterPro" id="IPR046347">
    <property type="entry name" value="bZIP_sf"/>
</dbReference>
<dbReference type="OrthoDB" id="5086080at2759"/>
<dbReference type="GO" id="GO:0003700">
    <property type="term" value="F:DNA-binding transcription factor activity"/>
    <property type="evidence" value="ECO:0007669"/>
    <property type="project" value="InterPro"/>
</dbReference>
<evidence type="ECO:0000313" key="3">
    <source>
        <dbReference type="Proteomes" id="UP000256645"/>
    </source>
</evidence>
<dbReference type="Proteomes" id="UP000256645">
    <property type="component" value="Unassembled WGS sequence"/>
</dbReference>
<sequence>MSDQLESRSTRSPSPTRQKRARKLSRGKNGSEDKQRERKRALDRKAQRASREKTRSHIAHLEKMVAILTEKNGNGTTAELLEEMGRLHDEIDRLRKIIEGIKSALGGEHLGEGKIGSMLNVVTRQEPPESKKMVDPQSETKEPIEPGEYDSVPTPPATEPEPSWCSTTTDDMDGIEPPDIDETQSSTMTDTALVQVKGSHDPEVSILSWNNSWEPAHDPGTPEMEIIVPGPLQTSMPASTPMSYKPCALWQRANNIYAQMFAFSRERAALANHADEGSLVKVVKYGWGSLSLKERSNPLLIILKEVDQQLFWDLDPVTKIANLYKSWLLLKYYFNSEAHNLEKMPDWQRPVRSQQINQHPIPIDFFPWPALRDRLVRQHSYYFSTAEFSVYYRQHFKFCWPFRFEDAYSYDSATNSYSISPLFIRYHRDMRCWSMQKRFFEKFPEFVGDITAYERGFVGVDSTVPVLLRRFGKLEGCSHGACGKDIPCGFTDADVLDLFNQYPTIL</sequence>
<feature type="compositionally biased region" description="Acidic residues" evidence="1">
    <location>
        <begin position="170"/>
        <end position="182"/>
    </location>
</feature>
<dbReference type="SUPFAM" id="SSF57959">
    <property type="entry name" value="Leucine zipper domain"/>
    <property type="match status" value="1"/>
</dbReference>
<protein>
    <recommendedName>
        <fullName evidence="4">BZIP domain-containing protein</fullName>
    </recommendedName>
</protein>
<dbReference type="PANTHER" id="PTHR37012">
    <property type="entry name" value="B-ZIP TRANSCRIPTION FACTOR (EUROFUNG)-RELATED"/>
    <property type="match status" value="1"/>
</dbReference>
<feature type="compositionally biased region" description="Basic and acidic residues" evidence="1">
    <location>
        <begin position="43"/>
        <end position="58"/>
    </location>
</feature>
<dbReference type="CDD" id="cd14688">
    <property type="entry name" value="bZIP_YAP"/>
    <property type="match status" value="1"/>
</dbReference>
<feature type="compositionally biased region" description="Basic and acidic residues" evidence="1">
    <location>
        <begin position="126"/>
        <end position="144"/>
    </location>
</feature>
<dbReference type="Pfam" id="PF11905">
    <property type="entry name" value="DUF3425"/>
    <property type="match status" value="1"/>
</dbReference>
<gene>
    <name evidence="2" type="ORF">BP6252_09019</name>
</gene>
<accession>A0A3D8R0Q0</accession>
<dbReference type="AlphaFoldDB" id="A0A3D8R0Q0"/>
<name>A0A3D8R0Q0_9HELO</name>
<evidence type="ECO:0000313" key="2">
    <source>
        <dbReference type="EMBL" id="RDW67623.1"/>
    </source>
</evidence>
<dbReference type="Gene3D" id="1.20.5.170">
    <property type="match status" value="1"/>
</dbReference>
<evidence type="ECO:0000256" key="1">
    <source>
        <dbReference type="SAM" id="MobiDB-lite"/>
    </source>
</evidence>
<organism evidence="2 3">
    <name type="scientific">Coleophoma cylindrospora</name>
    <dbReference type="NCBI Taxonomy" id="1849047"/>
    <lineage>
        <taxon>Eukaryota</taxon>
        <taxon>Fungi</taxon>
        <taxon>Dikarya</taxon>
        <taxon>Ascomycota</taxon>
        <taxon>Pezizomycotina</taxon>
        <taxon>Leotiomycetes</taxon>
        <taxon>Helotiales</taxon>
        <taxon>Dermateaceae</taxon>
        <taxon>Coleophoma</taxon>
    </lineage>
</organism>
<feature type="compositionally biased region" description="Basic residues" evidence="1">
    <location>
        <begin position="17"/>
        <end position="26"/>
    </location>
</feature>
<feature type="region of interest" description="Disordered" evidence="1">
    <location>
        <begin position="1"/>
        <end position="58"/>
    </location>
</feature>
<feature type="region of interest" description="Disordered" evidence="1">
    <location>
        <begin position="125"/>
        <end position="184"/>
    </location>
</feature>
<dbReference type="PANTHER" id="PTHR37012:SF7">
    <property type="entry name" value="B-ZIP TRANSCRIPTION FACTOR (EUROFUNG)-RELATED"/>
    <property type="match status" value="1"/>
</dbReference>
<proteinExistence type="predicted"/>
<comment type="caution">
    <text evidence="2">The sequence shown here is derived from an EMBL/GenBank/DDBJ whole genome shotgun (WGS) entry which is preliminary data.</text>
</comment>
<dbReference type="EMBL" id="PDLM01000010">
    <property type="protein sequence ID" value="RDW67623.1"/>
    <property type="molecule type" value="Genomic_DNA"/>
</dbReference>
<keyword evidence="3" id="KW-1185">Reference proteome</keyword>